<reference evidence="2" key="1">
    <citation type="submission" date="2016-10" db="EMBL/GenBank/DDBJ databases">
        <authorList>
            <person name="Varghese N."/>
            <person name="Submissions S."/>
        </authorList>
    </citation>
    <scope>NUCLEOTIDE SEQUENCE [LARGE SCALE GENOMIC DNA]</scope>
    <source>
        <strain evidence="2">DSM 17072</strain>
    </source>
</reference>
<protein>
    <recommendedName>
        <fullName evidence="3">C1q domain-containing protein</fullName>
    </recommendedName>
</protein>
<sequence length="265" mass="28998">MKKYLYSLILFSGLFTFYSGQIGIGTAVNSDGVMLQLESSNKGLLFPRVALVSRTATTPLLPTIPTGTIVFNTSTTGSFPNLISPGIYWWSAEDQQWTNMSTNLETAAMKYTNSEITTNYNTTTLQNVKLFGNLVYNESSSIYSVNTTNQTLTIKKQGLYSISSILSFDRLSGGDNSMVSLSARLFINGNPVGTEQVFSPEETASVNSDRGLFSYAFTEYLPLNTNDIISIKIKKTAGTYSSGYGDAEVKFHQSGDSSIALLRIR</sequence>
<evidence type="ECO:0000313" key="1">
    <source>
        <dbReference type="EMBL" id="SDR09455.1"/>
    </source>
</evidence>
<dbReference type="STRING" id="311333.SAMN05421664_3514"/>
<proteinExistence type="predicted"/>
<gene>
    <name evidence="1" type="ORF">SAMN05421664_3514</name>
</gene>
<dbReference type="OrthoDB" id="1247310at2"/>
<dbReference type="AlphaFoldDB" id="A0A1H1G8P4"/>
<keyword evidence="2" id="KW-1185">Reference proteome</keyword>
<name>A0A1H1G8P4_9FLAO</name>
<dbReference type="RefSeq" id="WP_089756992.1">
    <property type="nucleotide sequence ID" value="NZ_FNKL01000004.1"/>
</dbReference>
<evidence type="ECO:0000313" key="2">
    <source>
        <dbReference type="Proteomes" id="UP000199627"/>
    </source>
</evidence>
<evidence type="ECO:0008006" key="3">
    <source>
        <dbReference type="Google" id="ProtNLM"/>
    </source>
</evidence>
<dbReference type="Proteomes" id="UP000199627">
    <property type="component" value="Unassembled WGS sequence"/>
</dbReference>
<accession>A0A1H1G8P4</accession>
<dbReference type="EMBL" id="FNKL01000004">
    <property type="protein sequence ID" value="SDR09455.1"/>
    <property type="molecule type" value="Genomic_DNA"/>
</dbReference>
<organism evidence="1 2">
    <name type="scientific">Chryseobacterium soldanellicola</name>
    <dbReference type="NCBI Taxonomy" id="311333"/>
    <lineage>
        <taxon>Bacteria</taxon>
        <taxon>Pseudomonadati</taxon>
        <taxon>Bacteroidota</taxon>
        <taxon>Flavobacteriia</taxon>
        <taxon>Flavobacteriales</taxon>
        <taxon>Weeksellaceae</taxon>
        <taxon>Chryseobacterium group</taxon>
        <taxon>Chryseobacterium</taxon>
    </lineage>
</organism>